<reference evidence="1 2" key="1">
    <citation type="journal article" date="2018" name="Sci. Rep.">
        <title>Genomic signatures of local adaptation to the degree of environmental predictability in rotifers.</title>
        <authorList>
            <person name="Franch-Gras L."/>
            <person name="Hahn C."/>
            <person name="Garcia-Roger E.M."/>
            <person name="Carmona M.J."/>
            <person name="Serra M."/>
            <person name="Gomez A."/>
        </authorList>
    </citation>
    <scope>NUCLEOTIDE SEQUENCE [LARGE SCALE GENOMIC DNA]</scope>
    <source>
        <strain evidence="1">HYR1</strain>
    </source>
</reference>
<dbReference type="EMBL" id="REGN01002754">
    <property type="protein sequence ID" value="RNA26355.1"/>
    <property type="molecule type" value="Genomic_DNA"/>
</dbReference>
<name>A0A3M7RSQ1_BRAPC</name>
<evidence type="ECO:0000313" key="1">
    <source>
        <dbReference type="EMBL" id="RNA26355.1"/>
    </source>
</evidence>
<evidence type="ECO:0000313" key="2">
    <source>
        <dbReference type="Proteomes" id="UP000276133"/>
    </source>
</evidence>
<dbReference type="AlphaFoldDB" id="A0A3M7RSQ1"/>
<proteinExistence type="predicted"/>
<sequence>MIGLCLFGSNEKKKGFISARKSKMKTNHLYEKNHQLLEEFKSIQGLLTFLSFTISKIPLVTYTRQELCQCCILITSHKTHQAYAQAYCF</sequence>
<keyword evidence="2" id="KW-1185">Reference proteome</keyword>
<organism evidence="1 2">
    <name type="scientific">Brachionus plicatilis</name>
    <name type="common">Marine rotifer</name>
    <name type="synonym">Brachionus muelleri</name>
    <dbReference type="NCBI Taxonomy" id="10195"/>
    <lineage>
        <taxon>Eukaryota</taxon>
        <taxon>Metazoa</taxon>
        <taxon>Spiralia</taxon>
        <taxon>Gnathifera</taxon>
        <taxon>Rotifera</taxon>
        <taxon>Eurotatoria</taxon>
        <taxon>Monogononta</taxon>
        <taxon>Pseudotrocha</taxon>
        <taxon>Ploima</taxon>
        <taxon>Brachionidae</taxon>
        <taxon>Brachionus</taxon>
    </lineage>
</organism>
<comment type="caution">
    <text evidence="1">The sequence shown here is derived from an EMBL/GenBank/DDBJ whole genome shotgun (WGS) entry which is preliminary data.</text>
</comment>
<dbReference type="Proteomes" id="UP000276133">
    <property type="component" value="Unassembled WGS sequence"/>
</dbReference>
<gene>
    <name evidence="1" type="ORF">BpHYR1_006825</name>
</gene>
<accession>A0A3M7RSQ1</accession>
<protein>
    <submittedName>
        <fullName evidence="1">Uncharacterized protein</fullName>
    </submittedName>
</protein>